<feature type="compositionally biased region" description="Polar residues" evidence="9">
    <location>
        <begin position="345"/>
        <end position="358"/>
    </location>
</feature>
<keyword evidence="4 10" id="KW-0732">Signal</keyword>
<dbReference type="InterPro" id="IPR001002">
    <property type="entry name" value="Chitin-bd_1"/>
</dbReference>
<comment type="caution">
    <text evidence="13">The sequence shown here is derived from an EMBL/GenBank/DDBJ whole genome shotgun (WGS) entry which is preliminary data.</text>
</comment>
<gene>
    <name evidence="13" type="ORF">TARUN_5604</name>
</gene>
<evidence type="ECO:0000313" key="13">
    <source>
        <dbReference type="EMBL" id="RFU76664.1"/>
    </source>
</evidence>
<dbReference type="InterPro" id="IPR011330">
    <property type="entry name" value="Glyco_hydro/deAcase_b/a-brl"/>
</dbReference>
<keyword evidence="6" id="KW-0119">Carbohydrate metabolism</keyword>
<feature type="disulfide bond" evidence="8">
    <location>
        <begin position="54"/>
        <end position="68"/>
    </location>
</feature>
<evidence type="ECO:0000256" key="2">
    <source>
        <dbReference type="ARBA" id="ARBA00022669"/>
    </source>
</evidence>
<dbReference type="EMBL" id="PXOA01000333">
    <property type="protein sequence ID" value="RFU76664.1"/>
    <property type="molecule type" value="Genomic_DNA"/>
</dbReference>
<evidence type="ECO:0000256" key="9">
    <source>
        <dbReference type="SAM" id="MobiDB-lite"/>
    </source>
</evidence>
<proteinExistence type="predicted"/>
<feature type="domain" description="Chitin-binding type-1" evidence="11">
    <location>
        <begin position="363"/>
        <end position="409"/>
    </location>
</feature>
<evidence type="ECO:0000259" key="12">
    <source>
        <dbReference type="PROSITE" id="PS51677"/>
    </source>
</evidence>
<dbReference type="CDD" id="cd00035">
    <property type="entry name" value="ChtBD1"/>
    <property type="match status" value="1"/>
</dbReference>
<dbReference type="InterPro" id="IPR002509">
    <property type="entry name" value="NODB_dom"/>
</dbReference>
<protein>
    <submittedName>
        <fullName evidence="13">Polysaccharide deacetylase</fullName>
    </submittedName>
</protein>
<evidence type="ECO:0000256" key="5">
    <source>
        <dbReference type="ARBA" id="ARBA00022801"/>
    </source>
</evidence>
<keyword evidence="7" id="KW-0170">Cobalt</keyword>
<dbReference type="GO" id="GO:0046872">
    <property type="term" value="F:metal ion binding"/>
    <property type="evidence" value="ECO:0007669"/>
    <property type="project" value="UniProtKB-KW"/>
</dbReference>
<keyword evidence="3" id="KW-0479">Metal-binding</keyword>
<feature type="disulfide bond" evidence="8">
    <location>
        <begin position="49"/>
        <end position="61"/>
    </location>
</feature>
<dbReference type="SMART" id="SM00270">
    <property type="entry name" value="ChtBD1"/>
    <property type="match status" value="3"/>
</dbReference>
<evidence type="ECO:0000313" key="14">
    <source>
        <dbReference type="Proteomes" id="UP000266272"/>
    </source>
</evidence>
<dbReference type="STRING" id="490622.A0A395NL69"/>
<evidence type="ECO:0000256" key="6">
    <source>
        <dbReference type="ARBA" id="ARBA00023277"/>
    </source>
</evidence>
<comment type="caution">
    <text evidence="8">Lacks conserved residue(s) required for the propagation of feature annotation.</text>
</comment>
<keyword evidence="5" id="KW-0378">Hydrolase</keyword>
<evidence type="ECO:0000256" key="4">
    <source>
        <dbReference type="ARBA" id="ARBA00022729"/>
    </source>
</evidence>
<dbReference type="PANTHER" id="PTHR46471:SF2">
    <property type="entry name" value="CHITIN DEACETYLASE-RELATED"/>
    <property type="match status" value="1"/>
</dbReference>
<feature type="chain" id="PRO_5017444588" evidence="10">
    <location>
        <begin position="22"/>
        <end position="473"/>
    </location>
</feature>
<organism evidence="13 14">
    <name type="scientific">Trichoderma arundinaceum</name>
    <dbReference type="NCBI Taxonomy" id="490622"/>
    <lineage>
        <taxon>Eukaryota</taxon>
        <taxon>Fungi</taxon>
        <taxon>Dikarya</taxon>
        <taxon>Ascomycota</taxon>
        <taxon>Pezizomycotina</taxon>
        <taxon>Sordariomycetes</taxon>
        <taxon>Hypocreomycetidae</taxon>
        <taxon>Hypocreales</taxon>
        <taxon>Hypocreaceae</taxon>
        <taxon>Trichoderma</taxon>
    </lineage>
</organism>
<dbReference type="CDD" id="cd10951">
    <property type="entry name" value="CE4_ClCDA_like"/>
    <property type="match status" value="1"/>
</dbReference>
<reference evidence="13 14" key="1">
    <citation type="journal article" date="2018" name="PLoS Pathog.">
        <title>Evolution of structural diversity of trichothecenes, a family of toxins produced by plant pathogenic and entomopathogenic fungi.</title>
        <authorList>
            <person name="Proctor R.H."/>
            <person name="McCormick S.P."/>
            <person name="Kim H.S."/>
            <person name="Cardoza R.E."/>
            <person name="Stanley A.M."/>
            <person name="Lindo L."/>
            <person name="Kelly A."/>
            <person name="Brown D.W."/>
            <person name="Lee T."/>
            <person name="Vaughan M.M."/>
            <person name="Alexander N.J."/>
            <person name="Busman M."/>
            <person name="Gutierrez S."/>
        </authorList>
    </citation>
    <scope>NUCLEOTIDE SEQUENCE [LARGE SCALE GENOMIC DNA]</scope>
    <source>
        <strain evidence="13 14">IBT 40837</strain>
    </source>
</reference>
<feature type="domain" description="Chitin-binding type-1" evidence="11">
    <location>
        <begin position="39"/>
        <end position="83"/>
    </location>
</feature>
<feature type="disulfide bond" evidence="8">
    <location>
        <begin position="446"/>
        <end position="460"/>
    </location>
</feature>
<evidence type="ECO:0000256" key="1">
    <source>
        <dbReference type="ARBA" id="ARBA00001941"/>
    </source>
</evidence>
<dbReference type="Gene3D" id="3.30.60.10">
    <property type="entry name" value="Endochitinase-like"/>
    <property type="match status" value="3"/>
</dbReference>
<dbReference type="GO" id="GO:0008061">
    <property type="term" value="F:chitin binding"/>
    <property type="evidence" value="ECO:0007669"/>
    <property type="project" value="UniProtKB-UniRule"/>
</dbReference>
<dbReference type="GO" id="GO:0016810">
    <property type="term" value="F:hydrolase activity, acting on carbon-nitrogen (but not peptide) bonds"/>
    <property type="evidence" value="ECO:0007669"/>
    <property type="project" value="InterPro"/>
</dbReference>
<dbReference type="InterPro" id="IPR036861">
    <property type="entry name" value="Endochitinase-like_sf"/>
</dbReference>
<accession>A0A395NL69</accession>
<dbReference type="PROSITE" id="PS00026">
    <property type="entry name" value="CHIT_BIND_I_1"/>
    <property type="match status" value="1"/>
</dbReference>
<keyword evidence="2 8" id="KW-0147">Chitin-binding</keyword>
<dbReference type="CDD" id="cd11618">
    <property type="entry name" value="ChtBD1_1"/>
    <property type="match status" value="1"/>
</dbReference>
<dbReference type="AlphaFoldDB" id="A0A395NL69"/>
<evidence type="ECO:0000256" key="8">
    <source>
        <dbReference type="PROSITE-ProRule" id="PRU00261"/>
    </source>
</evidence>
<dbReference type="Gene3D" id="3.20.20.370">
    <property type="entry name" value="Glycoside hydrolase/deacetylase"/>
    <property type="match status" value="1"/>
</dbReference>
<dbReference type="PROSITE" id="PS51677">
    <property type="entry name" value="NODB"/>
    <property type="match status" value="1"/>
</dbReference>
<evidence type="ECO:0000256" key="7">
    <source>
        <dbReference type="ARBA" id="ARBA00023285"/>
    </source>
</evidence>
<comment type="cofactor">
    <cofactor evidence="1">
        <name>Co(2+)</name>
        <dbReference type="ChEBI" id="CHEBI:48828"/>
    </cofactor>
</comment>
<dbReference type="SUPFAM" id="SSF57016">
    <property type="entry name" value="Plant lectins/antimicrobial peptides"/>
    <property type="match status" value="3"/>
</dbReference>
<feature type="disulfide bond" evidence="8">
    <location>
        <begin position="382"/>
        <end position="396"/>
    </location>
</feature>
<dbReference type="OrthoDB" id="407355at2759"/>
<keyword evidence="14" id="KW-1185">Reference proteome</keyword>
<dbReference type="InterPro" id="IPR018371">
    <property type="entry name" value="Chitin-binding_1_CS"/>
</dbReference>
<evidence type="ECO:0000256" key="3">
    <source>
        <dbReference type="ARBA" id="ARBA00022723"/>
    </source>
</evidence>
<feature type="domain" description="Chitin-binding type-1" evidence="11">
    <location>
        <begin position="427"/>
        <end position="473"/>
    </location>
</feature>
<evidence type="ECO:0000256" key="10">
    <source>
        <dbReference type="SAM" id="SignalP"/>
    </source>
</evidence>
<name>A0A395NL69_TRIAR</name>
<keyword evidence="8" id="KW-1015">Disulfide bond</keyword>
<sequence length="473" mass="52256">MKLFGVATVTIVLIFSEAAFAVPGKKTGDAVKHLLELRDRHCGPSIGSCGEGECCSESGYCGTTKQYCSGSQCQLDYSDSCDTQISPPGESTEDIPRIFVGDVPYAEASTITECHNPGHVALTFDDGPYEYTAQLLDILDEYNVKATFFIAGNNRGKGRIDDNSTPWPVVLRRMRDAGHQLASHTWTHRNLNEVSMEVQKTEMIYNEMAFRNLFGVVPTYMRPPFLECSLKTGCIETMEKLGYHIISTNLDTKDYENDDATLIQNSKDRFSSKQSPDESSHDYIVLAHDVHYQTVVNLTKYIVELSRGRGYTFVTVGECLSDPPENWYRWAPSKRSTDTDPRTGPVNNTDNAGDTTIPNVSKDERCGGRWGTTCKGSDFGKCCSFYGYCGNSAKHCGTGCDPKYGDCSVASIVPRNRPNLVITNTTNGLCGKHFSATCAYYGNKTCCSEYGFCGYLMAHCAAGCQRRYGRCDN</sequence>
<dbReference type="GO" id="GO:0005975">
    <property type="term" value="P:carbohydrate metabolic process"/>
    <property type="evidence" value="ECO:0007669"/>
    <property type="project" value="InterPro"/>
</dbReference>
<feature type="domain" description="NodB homology" evidence="12">
    <location>
        <begin position="118"/>
        <end position="314"/>
    </location>
</feature>
<dbReference type="SUPFAM" id="SSF88713">
    <property type="entry name" value="Glycoside hydrolase/deacetylase"/>
    <property type="match status" value="1"/>
</dbReference>
<dbReference type="Proteomes" id="UP000266272">
    <property type="component" value="Unassembled WGS sequence"/>
</dbReference>
<dbReference type="PROSITE" id="PS50941">
    <property type="entry name" value="CHIT_BIND_I_2"/>
    <property type="match status" value="3"/>
</dbReference>
<dbReference type="Pfam" id="PF01522">
    <property type="entry name" value="Polysacc_deac_1"/>
    <property type="match status" value="1"/>
</dbReference>
<feature type="signal peptide" evidence="10">
    <location>
        <begin position="1"/>
        <end position="21"/>
    </location>
</feature>
<feature type="region of interest" description="Disordered" evidence="9">
    <location>
        <begin position="331"/>
        <end position="358"/>
    </location>
</feature>
<dbReference type="PANTHER" id="PTHR46471">
    <property type="entry name" value="CHITIN DEACETYLASE"/>
    <property type="match status" value="1"/>
</dbReference>
<evidence type="ECO:0000259" key="11">
    <source>
        <dbReference type="PROSITE" id="PS50941"/>
    </source>
</evidence>